<sequence>MVNSGTISSSNEGKGIYINNGATINTFKNTGLITSEKNIGLQLDGGSTIETFKNSGTIAGSQSNAGIKIGSAEYVATITSFTNETNGIIGGENSIFGIVFTGKGQDKEEKKANGIKNSTITNFENKGIVSSLNDSVFIKNTDISTFKNQGLISSKNLGMNITEGATISTFENAGTIDSENGIGIYLQKKSTIENFKNNGTISGNQNNAAIWVESQNGGVKITSFINEANGIIGGENSLYGIALTGSSGNKSTLTNFKNQGTISSLKDGIFAKNSSIDTLTNEGTINSSLSNAIILREGTTITKFENKGLIESNADGSYGVDITSGVSIENFENSGTIGNEKSLGIKIKGSNDNKTRIQTFKNSGLLTGGAEGLNITHATVNSLTNDTNGIIHSKNWSGIAIYDGADITTFENKGTISSDKSYGFLISQGYNEKTSTIENFTNEGLIKGYNGIRIDGEATIETLTNKGTIESNSNSIYAGAVSLVSLKDPINTGETAGQSLIKTFINEDNGKIISASNGIMVETGNKIETFINKGLVQAELNGISFYEVEDSGDLIDVGNIKLEDTGKIIAGKNGINIDGTDKEVKVEGIEVESDAMIKGGNAAIYIGGGKIINSNINIKGTLIGSNGGIINEGTIGSGGIKIESSGSIAGGIVNQGSGVISGNITNEGKNELEISNGEGATINGGIVNSGGGDLVITNQGSVGKDGDCTIKNDNGNVVIKDWVVSTGSDGKLETVVVGGTNKDNVTVDKVTVDQGNLNLDQLDDLNNIITGVNSDKIHNIGTNGSGEISLTIGADGKLQKKIDLKAGAAGAFFRTNHSLNTQRTNFINNVMGNAMNQFSFSNSSAIAMQEKGNLYASASDY</sequence>
<organism evidence="1 2">
    <name type="scientific">Campylobacter taeniopygiae</name>
    <dbReference type="NCBI Taxonomy" id="2510188"/>
    <lineage>
        <taxon>Bacteria</taxon>
        <taxon>Pseudomonadati</taxon>
        <taxon>Campylobacterota</taxon>
        <taxon>Epsilonproteobacteria</taxon>
        <taxon>Campylobacterales</taxon>
        <taxon>Campylobacteraceae</taxon>
        <taxon>Campylobacter</taxon>
    </lineage>
</organism>
<reference evidence="1 2" key="1">
    <citation type="submission" date="2018-05" db="EMBL/GenBank/DDBJ databases">
        <title>Novel Campyloabacter and Helicobacter Species and Strains.</title>
        <authorList>
            <person name="Mannion A.J."/>
            <person name="Shen Z."/>
            <person name="Fox J.G."/>
        </authorList>
    </citation>
    <scope>NUCLEOTIDE SEQUENCE [LARGE SCALE GENOMIC DNA]</scope>
    <source>
        <strain evidence="2">MIT10-5678</strain>
    </source>
</reference>
<proteinExistence type="predicted"/>
<comment type="caution">
    <text evidence="1">The sequence shown here is derived from an EMBL/GenBank/DDBJ whole genome shotgun (WGS) entry which is preliminary data.</text>
</comment>
<evidence type="ECO:0000313" key="1">
    <source>
        <dbReference type="EMBL" id="TKX33665.1"/>
    </source>
</evidence>
<evidence type="ECO:0000313" key="2">
    <source>
        <dbReference type="Proteomes" id="UP000309584"/>
    </source>
</evidence>
<dbReference type="EMBL" id="NXLY01000011">
    <property type="protein sequence ID" value="TKX33665.1"/>
    <property type="molecule type" value="Genomic_DNA"/>
</dbReference>
<keyword evidence="2" id="KW-1185">Reference proteome</keyword>
<name>A0ABY2TK32_9BACT</name>
<accession>A0ABY2TK32</accession>
<evidence type="ECO:0008006" key="3">
    <source>
        <dbReference type="Google" id="ProtNLM"/>
    </source>
</evidence>
<feature type="non-terminal residue" evidence="1">
    <location>
        <position position="861"/>
    </location>
</feature>
<gene>
    <name evidence="1" type="ORF">CQA75_06625</name>
</gene>
<dbReference type="Proteomes" id="UP000309584">
    <property type="component" value="Unassembled WGS sequence"/>
</dbReference>
<dbReference type="RefSeq" id="WP_137624234.1">
    <property type="nucleotide sequence ID" value="NZ_NXLY01000011.1"/>
</dbReference>
<protein>
    <recommendedName>
        <fullName evidence="3">Autotransporter domain-containing protein</fullName>
    </recommendedName>
</protein>